<gene>
    <name evidence="1" type="ORF">AB3N04_00805</name>
</gene>
<evidence type="ECO:0000313" key="1">
    <source>
        <dbReference type="EMBL" id="XDI35049.1"/>
    </source>
</evidence>
<sequence>MNKVESLLQEAVDLRNDLHYAFNQAKGKTTDHKNVQVMNWLIEQAQRAEMYKAALVEIESKYEAPASTRAYDALLEADQCFYHSRLNNQISERGEVEDE</sequence>
<dbReference type="RefSeq" id="WP_368502667.1">
    <property type="nucleotide sequence ID" value="NZ_CP162550.1"/>
</dbReference>
<reference evidence="1" key="1">
    <citation type="submission" date="2024-07" db="EMBL/GenBank/DDBJ databases">
        <title>Identification and characteristics of an arsenic-resistant bacterial isolate, which belongs to a novel species.</title>
        <authorList>
            <person name="Juszczyk A."/>
            <person name="Kowalczyk A."/>
            <person name="Was K."/>
            <person name="Kosowicz W."/>
            <person name="Budzyn A."/>
            <person name="Latowski D."/>
        </authorList>
    </citation>
    <scope>NUCLEOTIDE SEQUENCE</scope>
    <source>
        <strain evidence="1">As8PL</strain>
        <plasmid evidence="1">unnamed</plasmid>
    </source>
</reference>
<geneLocation type="plasmid" evidence="1">
    <name>unnamed</name>
</geneLocation>
<dbReference type="EMBL" id="CP162550">
    <property type="protein sequence ID" value="XDI35049.1"/>
    <property type="molecule type" value="Genomic_DNA"/>
</dbReference>
<dbReference type="AlphaFoldDB" id="A0AB39BNK3"/>
<name>A0AB39BNK3_9BACI</name>
<organism evidence="1">
    <name type="scientific">Alkalihalophilus sp. As8PL</name>
    <dbReference type="NCBI Taxonomy" id="3237103"/>
    <lineage>
        <taxon>Bacteria</taxon>
        <taxon>Bacillati</taxon>
        <taxon>Bacillota</taxon>
        <taxon>Bacilli</taxon>
        <taxon>Bacillales</taxon>
        <taxon>Bacillaceae</taxon>
        <taxon>Alkalihalophilus</taxon>
    </lineage>
</organism>
<accession>A0AB39BNK3</accession>
<protein>
    <submittedName>
        <fullName evidence="1">Uncharacterized protein</fullName>
    </submittedName>
</protein>
<proteinExistence type="predicted"/>
<keyword evidence="1" id="KW-0614">Plasmid</keyword>